<dbReference type="Pfam" id="PF17957">
    <property type="entry name" value="Big_7"/>
    <property type="match status" value="2"/>
</dbReference>
<protein>
    <submittedName>
        <fullName evidence="1">Uncharacterized protein</fullName>
    </submittedName>
</protein>
<dbReference type="HOGENOM" id="CLU_371652_0_0_10"/>
<accession>I3C5F5</accession>
<gene>
    <name evidence="1" type="ORF">JoomaDRAFT_1849</name>
</gene>
<name>I3C5F5_9FLAO</name>
<organism evidence="1 2">
    <name type="scientific">Galbibacter orientalis DSM 19592</name>
    <dbReference type="NCBI Taxonomy" id="926559"/>
    <lineage>
        <taxon>Bacteria</taxon>
        <taxon>Pseudomonadati</taxon>
        <taxon>Bacteroidota</taxon>
        <taxon>Flavobacteriia</taxon>
        <taxon>Flavobacteriales</taxon>
        <taxon>Flavobacteriaceae</taxon>
        <taxon>Galbibacter</taxon>
    </lineage>
</organism>
<sequence length="744" mass="85372">MQSNQPNLIIKNVNLLLIICLIIFSCDKDLEEEIDTIPPVLSFEIEGVKKAETPNEIPIVGNKMEININADDEKGISKVEAYINDTKVAEDKTAPFKLSIDLNSFNSIKKSTANKGEVFSLKIVAQDNSGNTAVSEQEIYIDNTLPTISKVSLEEGTILNGTENTISFIAEDDQDITNLEVFLNNETVEFETLEDNNYSLNFDSTKFEDGEKTLKIIAEDAAENTTIYEVKFITDNTGPEITFEDIKEEDIVIENTVIKPALKDLYSEIDSVQIKLNDSILLNSVASEISFELNPDDYSTGEKQIRITAKDKLGNTSVSTTNFKIHRKLITINIPEEALSSTFSRFYIFSSNYEGKILDIKEVLNNTRSITLTTEKNINKEESFMLTFAALSSGYIDSSYLTTFQDLTINNPSEVNIKTPKREIQEARKRIQSTGVNFESTLGSVINVNAYGSDYNGQYSNNTNEMWIELYENTQQPVSSKIYFSYRNHNNYNYKYLLLDRDSITDDFKLDYNQFKTEGIERRTINAAVSNTSGEQNSMTLVINGYLDENDFINNKFNMLWNFGGNFDNYNGFNYDFNSNFYKYRYDLSIGNYFTKSVGEPKEFYNIPAWTLDYTFTNNQININKTGAGHAVGNIYIENNNQSQEVYKWKIIFNSQKNEKIILPELPNELNTWNINDDFQNQNLNIQQVDIRKYHSIENYDEYLNKSLKENLNNSQTSDLIEGIFSNQHKAFYDVEDFFLFKYY</sequence>
<dbReference type="STRING" id="926559.JoomaDRAFT_1849"/>
<dbReference type="eggNOG" id="COG1404">
    <property type="taxonomic scope" value="Bacteria"/>
</dbReference>
<dbReference type="Proteomes" id="UP000004690">
    <property type="component" value="Unassembled WGS sequence"/>
</dbReference>
<evidence type="ECO:0000313" key="2">
    <source>
        <dbReference type="Proteomes" id="UP000004690"/>
    </source>
</evidence>
<dbReference type="InterPro" id="IPR013783">
    <property type="entry name" value="Ig-like_fold"/>
</dbReference>
<dbReference type="EMBL" id="JH651379">
    <property type="protein sequence ID" value="EIJ38848.1"/>
    <property type="molecule type" value="Genomic_DNA"/>
</dbReference>
<reference evidence="1 2" key="1">
    <citation type="submission" date="2012-02" db="EMBL/GenBank/DDBJ databases">
        <title>Improved High-Quality Draft genome of Joostella marina DSM 19592.</title>
        <authorList>
            <consortium name="US DOE Joint Genome Institute (JGI-PGF)"/>
            <person name="Lucas S."/>
            <person name="Copeland A."/>
            <person name="Lapidus A."/>
            <person name="Bruce D."/>
            <person name="Goodwin L."/>
            <person name="Pitluck S."/>
            <person name="Peters L."/>
            <person name="Chertkov O."/>
            <person name="Ovchinnikova G."/>
            <person name="Kyrpides N."/>
            <person name="Mavromatis K."/>
            <person name="Detter J.C."/>
            <person name="Han C."/>
            <person name="Land M."/>
            <person name="Hauser L."/>
            <person name="Markowitz V."/>
            <person name="Cheng J.-F."/>
            <person name="Hugenholtz P."/>
            <person name="Woyke T."/>
            <person name="Wu D."/>
            <person name="Tindall B."/>
            <person name="Brambilla E."/>
            <person name="Klenk H.-P."/>
            <person name="Eisen J.A."/>
        </authorList>
    </citation>
    <scope>NUCLEOTIDE SEQUENCE [LARGE SCALE GENOMIC DNA]</scope>
    <source>
        <strain evidence="1 2">DSM 19592</strain>
    </source>
</reference>
<dbReference type="Gene3D" id="2.60.40.10">
    <property type="entry name" value="Immunoglobulins"/>
    <property type="match status" value="2"/>
</dbReference>
<dbReference type="AlphaFoldDB" id="I3C5F5"/>
<evidence type="ECO:0000313" key="1">
    <source>
        <dbReference type="EMBL" id="EIJ38848.1"/>
    </source>
</evidence>
<proteinExistence type="predicted"/>
<keyword evidence="2" id="KW-1185">Reference proteome</keyword>